<evidence type="ECO:0000256" key="1">
    <source>
        <dbReference type="SAM" id="MobiDB-lite"/>
    </source>
</evidence>
<proteinExistence type="predicted"/>
<organism evidence="2 3">
    <name type="scientific">Saponaria officinalis</name>
    <name type="common">Common soapwort</name>
    <name type="synonym">Lychnis saponaria</name>
    <dbReference type="NCBI Taxonomy" id="3572"/>
    <lineage>
        <taxon>Eukaryota</taxon>
        <taxon>Viridiplantae</taxon>
        <taxon>Streptophyta</taxon>
        <taxon>Embryophyta</taxon>
        <taxon>Tracheophyta</taxon>
        <taxon>Spermatophyta</taxon>
        <taxon>Magnoliopsida</taxon>
        <taxon>eudicotyledons</taxon>
        <taxon>Gunneridae</taxon>
        <taxon>Pentapetalae</taxon>
        <taxon>Caryophyllales</taxon>
        <taxon>Caryophyllaceae</taxon>
        <taxon>Caryophylleae</taxon>
        <taxon>Saponaria</taxon>
    </lineage>
</organism>
<protein>
    <recommendedName>
        <fullName evidence="4">No apical meristem-associated C-terminal domain-containing protein</fullName>
    </recommendedName>
</protein>
<comment type="caution">
    <text evidence="2">The sequence shown here is derived from an EMBL/GenBank/DDBJ whole genome shotgun (WGS) entry which is preliminary data.</text>
</comment>
<dbReference type="PANTHER" id="PTHR45023">
    <property type="match status" value="1"/>
</dbReference>
<feature type="compositionally biased region" description="Polar residues" evidence="1">
    <location>
        <begin position="1"/>
        <end position="43"/>
    </location>
</feature>
<reference evidence="2" key="1">
    <citation type="submission" date="2024-03" db="EMBL/GenBank/DDBJ databases">
        <title>WGS assembly of Saponaria officinalis var. Norfolk2.</title>
        <authorList>
            <person name="Jenkins J."/>
            <person name="Shu S."/>
            <person name="Grimwood J."/>
            <person name="Barry K."/>
            <person name="Goodstein D."/>
            <person name="Schmutz J."/>
            <person name="Leebens-Mack J."/>
            <person name="Osbourn A."/>
        </authorList>
    </citation>
    <scope>NUCLEOTIDE SEQUENCE [LARGE SCALE GENOMIC DNA]</scope>
    <source>
        <strain evidence="2">JIC</strain>
    </source>
</reference>
<evidence type="ECO:0008006" key="4">
    <source>
        <dbReference type="Google" id="ProtNLM"/>
    </source>
</evidence>
<feature type="region of interest" description="Disordered" evidence="1">
    <location>
        <begin position="231"/>
        <end position="288"/>
    </location>
</feature>
<dbReference type="EMBL" id="JBDFQZ010000008">
    <property type="protein sequence ID" value="KAK9699966.1"/>
    <property type="molecule type" value="Genomic_DNA"/>
</dbReference>
<gene>
    <name evidence="2" type="ORF">RND81_08G207600</name>
</gene>
<dbReference type="AlphaFoldDB" id="A0AAW1JAZ4"/>
<sequence>MNLNSHVNPNFLENVSSQPNSNSQLDPNYNYNFTELISNNQDPRNTDIFGNPINLSQPPNQPTRRRVTSSSRKNPPTSTPPTNIQNNLSTGWRDKEDEALMSAWIQCSEDAVRGKNQTTVTRWDRVMSLYKQSQQENPTEIGIRSLEACKNRQKRLNLIVNKWVSCWKTIISCPRASGTAFQDDIEAAQDLFTGGDRNAKIFSEFHVYNTVMSKHPKWSLQTCDFGITGDLSGESSKRSRTEEPEDSTPDTPSSVNVGDSVCIRPGGRDAAKKQRKGKESEPSSTISPENILSRLDDMNISRANLIQHGQSRIKADLTIEQIRAQSRREKMDKKLLQTLLAKENLDEEDLLMKRRLQQQYNF</sequence>
<dbReference type="Proteomes" id="UP001443914">
    <property type="component" value="Unassembled WGS sequence"/>
</dbReference>
<feature type="compositionally biased region" description="Basic and acidic residues" evidence="1">
    <location>
        <begin position="266"/>
        <end position="281"/>
    </location>
</feature>
<accession>A0AAW1JAZ4</accession>
<feature type="region of interest" description="Disordered" evidence="1">
    <location>
        <begin position="1"/>
        <end position="90"/>
    </location>
</feature>
<evidence type="ECO:0000313" key="2">
    <source>
        <dbReference type="EMBL" id="KAK9699966.1"/>
    </source>
</evidence>
<evidence type="ECO:0000313" key="3">
    <source>
        <dbReference type="Proteomes" id="UP001443914"/>
    </source>
</evidence>
<feature type="compositionally biased region" description="Polar residues" evidence="1">
    <location>
        <begin position="68"/>
        <end position="90"/>
    </location>
</feature>
<dbReference type="PANTHER" id="PTHR45023:SF4">
    <property type="entry name" value="GLYCINE-RICH PROTEIN-RELATED"/>
    <property type="match status" value="1"/>
</dbReference>
<keyword evidence="3" id="KW-1185">Reference proteome</keyword>
<name>A0AAW1JAZ4_SAPOF</name>